<comment type="caution">
    <text evidence="1">The sequence shown here is derived from an EMBL/GenBank/DDBJ whole genome shotgun (WGS) entry which is preliminary data.</text>
</comment>
<feature type="non-terminal residue" evidence="1">
    <location>
        <position position="1"/>
    </location>
</feature>
<sequence length="73" mass="8083">THNYPPLSYLPRLHLSPLRAALQFRSTPHSGSHRRPPPAYLLPAPRLFSFPVSSRVRPLALISPSSPPNLPPS</sequence>
<gene>
    <name evidence="1" type="ORF">JTE90_020644</name>
</gene>
<accession>A0AAV6THM4</accession>
<dbReference type="EMBL" id="JAFNEN010004650">
    <property type="protein sequence ID" value="KAG8170941.1"/>
    <property type="molecule type" value="Genomic_DNA"/>
</dbReference>
<keyword evidence="2" id="KW-1185">Reference proteome</keyword>
<proteinExistence type="predicted"/>
<evidence type="ECO:0000313" key="1">
    <source>
        <dbReference type="EMBL" id="KAG8170941.1"/>
    </source>
</evidence>
<organism evidence="1 2">
    <name type="scientific">Oedothorax gibbosus</name>
    <dbReference type="NCBI Taxonomy" id="931172"/>
    <lineage>
        <taxon>Eukaryota</taxon>
        <taxon>Metazoa</taxon>
        <taxon>Ecdysozoa</taxon>
        <taxon>Arthropoda</taxon>
        <taxon>Chelicerata</taxon>
        <taxon>Arachnida</taxon>
        <taxon>Araneae</taxon>
        <taxon>Araneomorphae</taxon>
        <taxon>Entelegynae</taxon>
        <taxon>Araneoidea</taxon>
        <taxon>Linyphiidae</taxon>
        <taxon>Erigoninae</taxon>
        <taxon>Oedothorax</taxon>
    </lineage>
</organism>
<evidence type="ECO:0000313" key="2">
    <source>
        <dbReference type="Proteomes" id="UP000827092"/>
    </source>
</evidence>
<reference evidence="1 2" key="1">
    <citation type="journal article" date="2022" name="Nat. Ecol. Evol.">
        <title>A masculinizing supergene underlies an exaggerated male reproductive morph in a spider.</title>
        <authorList>
            <person name="Hendrickx F."/>
            <person name="De Corte Z."/>
            <person name="Sonet G."/>
            <person name="Van Belleghem S.M."/>
            <person name="Kostlbacher S."/>
            <person name="Vangestel C."/>
        </authorList>
    </citation>
    <scope>NUCLEOTIDE SEQUENCE [LARGE SCALE GENOMIC DNA]</scope>
    <source>
        <strain evidence="1">W744_W776</strain>
    </source>
</reference>
<name>A0AAV6THM4_9ARAC</name>
<dbReference type="Proteomes" id="UP000827092">
    <property type="component" value="Unassembled WGS sequence"/>
</dbReference>
<protein>
    <submittedName>
        <fullName evidence="1">Uncharacterized protein</fullName>
    </submittedName>
</protein>
<dbReference type="AlphaFoldDB" id="A0AAV6THM4"/>